<dbReference type="InterPro" id="IPR004501">
    <property type="entry name" value="PTS_EIIC_3"/>
</dbReference>
<dbReference type="GO" id="GO:0005886">
    <property type="term" value="C:plasma membrane"/>
    <property type="evidence" value="ECO:0007669"/>
    <property type="project" value="UniProtKB-SubCell"/>
</dbReference>
<dbReference type="NCBIfam" id="TIGR00410">
    <property type="entry name" value="lacE"/>
    <property type="match status" value="1"/>
</dbReference>
<dbReference type="AlphaFoldDB" id="A0A0R1PHC0"/>
<dbReference type="PANTHER" id="PTHR33989:SF4">
    <property type="entry name" value="PTS SYSTEM N,N'-DIACETYLCHITOBIOSE-SPECIFIC EIIC COMPONENT"/>
    <property type="match status" value="1"/>
</dbReference>
<evidence type="ECO:0000256" key="5">
    <source>
        <dbReference type="ARBA" id="ARBA00022692"/>
    </source>
</evidence>
<feature type="transmembrane region" description="Helical" evidence="9">
    <location>
        <begin position="293"/>
        <end position="319"/>
    </location>
</feature>
<dbReference type="RefSeq" id="WP_025084900.1">
    <property type="nucleotide sequence ID" value="NZ_AZES01000029.1"/>
</dbReference>
<dbReference type="OrthoDB" id="1550290at2"/>
<comment type="caution">
    <text evidence="11">The sequence shown here is derived from an EMBL/GenBank/DDBJ whole genome shotgun (WGS) entry which is preliminary data.</text>
</comment>
<dbReference type="PANTHER" id="PTHR33989">
    <property type="match status" value="1"/>
</dbReference>
<accession>A0A0R1PHC0</accession>
<evidence type="ECO:0000256" key="8">
    <source>
        <dbReference type="PIRNR" id="PIRNR006351"/>
    </source>
</evidence>
<feature type="transmembrane region" description="Helical" evidence="9">
    <location>
        <begin position="241"/>
        <end position="258"/>
    </location>
</feature>
<comment type="subcellular location">
    <subcellularLocation>
        <location evidence="1">Cell membrane</location>
        <topology evidence="1">Multi-pass membrane protein</topology>
    </subcellularLocation>
</comment>
<evidence type="ECO:0000259" key="10">
    <source>
        <dbReference type="PROSITE" id="PS51105"/>
    </source>
</evidence>
<name>A0A0R1PHC0_9LACO</name>
<evidence type="ECO:0000313" key="11">
    <source>
        <dbReference type="EMBL" id="KRL31750.1"/>
    </source>
</evidence>
<feature type="transmembrane region" description="Helical" evidence="9">
    <location>
        <begin position="353"/>
        <end position="373"/>
    </location>
</feature>
<sequence>MKTSNAFFDNFQKVMNDKIVPVANKISNQRHLAALRDGLTNLVPFTVIGGLALMIANPPVNTQLVKPTNWFNDFLLMWMHWAKANYDLLATPYNLSIGIISIYVVLGVSYRLAQHYNMTAFPNSLVALMTFFAVAAPPTSVKGKLMIDTTQLGSNTMFAAIIIGLLVIEINRVLIKHNIAIRMPKSVPPAVAAPFQVLLPLLINLILFLGLNNIMKATLHTGLADAIFVVFQPLMKAGASLISMTILVEIALIFWFFGIHGDNMISAVTTPIWTAGLVQNLQEYAAHKPLTNIYVGNFTFIFGEAIVYFAIMVSMLVFAKSPQLKSLSHVAWPATLFNINEPQVFGIPTVMNLFTFIPSFICLLIDMPIAYYATTLGLMSKTAMSVPWTLPAPLYAIISTLDWRAGVVWLVIFAIDFAIIAPFMIAYDRQLIKDNSHETTTGK</sequence>
<dbReference type="InterPro" id="IPR003352">
    <property type="entry name" value="PTS_EIIC"/>
</dbReference>
<dbReference type="PROSITE" id="PS51105">
    <property type="entry name" value="PTS_EIIC_TYPE_3"/>
    <property type="match status" value="1"/>
</dbReference>
<feature type="domain" description="PTS EIIC type-3" evidence="10">
    <location>
        <begin position="15"/>
        <end position="423"/>
    </location>
</feature>
<keyword evidence="6 9" id="KW-1133">Transmembrane helix</keyword>
<dbReference type="Pfam" id="PF02378">
    <property type="entry name" value="PTS_EIIC"/>
    <property type="match status" value="1"/>
</dbReference>
<dbReference type="InterPro" id="IPR004796">
    <property type="entry name" value="PTS_IIC_cello"/>
</dbReference>
<dbReference type="PATRIC" id="fig|1122151.5.peg.1587"/>
<organism evidence="11 12">
    <name type="scientific">Companilactobacillus paralimentarius DSM 13238 = JCM 10415</name>
    <dbReference type="NCBI Taxonomy" id="1122151"/>
    <lineage>
        <taxon>Bacteria</taxon>
        <taxon>Bacillati</taxon>
        <taxon>Bacillota</taxon>
        <taxon>Bacilli</taxon>
        <taxon>Lactobacillales</taxon>
        <taxon>Lactobacillaceae</taxon>
        <taxon>Companilactobacillus</taxon>
    </lineage>
</organism>
<dbReference type="PIRSF" id="PIRSF006351">
    <property type="entry name" value="PTS_EIIC-Cellobiose"/>
    <property type="match status" value="1"/>
</dbReference>
<dbReference type="GeneID" id="96667376"/>
<dbReference type="InterPro" id="IPR051088">
    <property type="entry name" value="PTS_Sugar-EIIC/EIIB"/>
</dbReference>
<keyword evidence="7 8" id="KW-0472">Membrane</keyword>
<comment type="function">
    <text evidence="8">The phosphoenolpyruvate-dependent sugar phosphotransferase system (PTS), a major carbohydrate active -transport system, catalyzes the phosphorylation of incoming sugar substrates concomitant with their translocation across the cell membrane.</text>
</comment>
<keyword evidence="2 8" id="KW-0813">Transport</keyword>
<dbReference type="EMBL" id="AZES01000029">
    <property type="protein sequence ID" value="KRL31750.1"/>
    <property type="molecule type" value="Genomic_DNA"/>
</dbReference>
<feature type="transmembrane region" description="Helical" evidence="9">
    <location>
        <begin position="93"/>
        <end position="113"/>
    </location>
</feature>
<keyword evidence="3 8" id="KW-1003">Cell membrane</keyword>
<evidence type="ECO:0000313" key="12">
    <source>
        <dbReference type="Proteomes" id="UP000051908"/>
    </source>
</evidence>
<feature type="transmembrane region" description="Helical" evidence="9">
    <location>
        <begin position="407"/>
        <end position="427"/>
    </location>
</feature>
<proteinExistence type="predicted"/>
<evidence type="ECO:0000256" key="1">
    <source>
        <dbReference type="ARBA" id="ARBA00004651"/>
    </source>
</evidence>
<evidence type="ECO:0000256" key="3">
    <source>
        <dbReference type="ARBA" id="ARBA00022475"/>
    </source>
</evidence>
<reference evidence="11 12" key="1">
    <citation type="journal article" date="2015" name="Genome Announc.">
        <title>Expanding the biotechnology potential of lactobacilli through comparative genomics of 213 strains and associated genera.</title>
        <authorList>
            <person name="Sun Z."/>
            <person name="Harris H.M."/>
            <person name="McCann A."/>
            <person name="Guo C."/>
            <person name="Argimon S."/>
            <person name="Zhang W."/>
            <person name="Yang X."/>
            <person name="Jeffery I.B."/>
            <person name="Cooney J.C."/>
            <person name="Kagawa T.F."/>
            <person name="Liu W."/>
            <person name="Song Y."/>
            <person name="Salvetti E."/>
            <person name="Wrobel A."/>
            <person name="Rasinkangas P."/>
            <person name="Parkhill J."/>
            <person name="Rea M.C."/>
            <person name="O'Sullivan O."/>
            <person name="Ritari J."/>
            <person name="Douillard F.P."/>
            <person name="Paul Ross R."/>
            <person name="Yang R."/>
            <person name="Briner A.E."/>
            <person name="Felis G.E."/>
            <person name="de Vos W.M."/>
            <person name="Barrangou R."/>
            <person name="Klaenhammer T.R."/>
            <person name="Caufield P.W."/>
            <person name="Cui Y."/>
            <person name="Zhang H."/>
            <person name="O'Toole P.W."/>
        </authorList>
    </citation>
    <scope>NUCLEOTIDE SEQUENCE [LARGE SCALE GENOMIC DNA]</scope>
    <source>
        <strain evidence="11 12">DSM 13238</strain>
    </source>
</reference>
<evidence type="ECO:0000256" key="7">
    <source>
        <dbReference type="ARBA" id="ARBA00023136"/>
    </source>
</evidence>
<evidence type="ECO:0000256" key="4">
    <source>
        <dbReference type="ARBA" id="ARBA00022597"/>
    </source>
</evidence>
<feature type="transmembrane region" description="Helical" evidence="9">
    <location>
        <begin position="187"/>
        <end position="211"/>
    </location>
</feature>
<dbReference type="GO" id="GO:0008982">
    <property type="term" value="F:protein-N(PI)-phosphohistidine-sugar phosphotransferase activity"/>
    <property type="evidence" value="ECO:0007669"/>
    <property type="project" value="UniProtKB-UniRule"/>
</dbReference>
<keyword evidence="12" id="KW-1185">Reference proteome</keyword>
<keyword evidence="4 8" id="KW-0762">Sugar transport</keyword>
<feature type="transmembrane region" description="Helical" evidence="9">
    <location>
        <begin position="38"/>
        <end position="56"/>
    </location>
</feature>
<keyword evidence="5 9" id="KW-0812">Transmembrane</keyword>
<evidence type="ECO:0000256" key="2">
    <source>
        <dbReference type="ARBA" id="ARBA00022448"/>
    </source>
</evidence>
<feature type="transmembrane region" description="Helical" evidence="9">
    <location>
        <begin position="157"/>
        <end position="175"/>
    </location>
</feature>
<protein>
    <recommendedName>
        <fullName evidence="8">Permease IIC component</fullName>
    </recommendedName>
</protein>
<dbReference type="Proteomes" id="UP000051908">
    <property type="component" value="Unassembled WGS sequence"/>
</dbReference>
<evidence type="ECO:0000256" key="9">
    <source>
        <dbReference type="SAM" id="Phobius"/>
    </source>
</evidence>
<dbReference type="GO" id="GO:0009401">
    <property type="term" value="P:phosphoenolpyruvate-dependent sugar phosphotransferase system"/>
    <property type="evidence" value="ECO:0007669"/>
    <property type="project" value="InterPro"/>
</dbReference>
<evidence type="ECO:0000256" key="6">
    <source>
        <dbReference type="ARBA" id="ARBA00022989"/>
    </source>
</evidence>
<feature type="transmembrane region" description="Helical" evidence="9">
    <location>
        <begin position="120"/>
        <end position="137"/>
    </location>
</feature>
<gene>
    <name evidence="11" type="ORF">FD33_GL001531</name>
</gene>